<evidence type="ECO:0000256" key="1">
    <source>
        <dbReference type="SAM" id="Phobius"/>
    </source>
</evidence>
<sequence length="533" mass="58343">MEKLNIEIHEDVISVIDRIRDLSSSDVELIIPDGAVLFDNGLNLKLIKKEGEKLGKKILFSTTDFGGKHLISLVDETGSLAEGLEHSDFTPIAVSLDEVIGEKHIKSKTWMNKNKWAFSFAPVLGVFRRLKVPKVNISKPNLNVVWIVAGLVFALLIIGAGSWFLWTVPKANIELSVNSQPLVKSIQISVENGAKNSAASRTLEGRVSSAVVTEAVKTKTTGTKQIGEKAEGKIKIINRTTTEKEFEKGEELYSKDDDDLVYVLDDDVTVPAAQLEDPGDPLNSPLVPGNAEVNITARDIGKKYNLSKGETLEFDDYKSIDYVAEAKEDISGGMSEEVKVVVQADLDKLTADLASVFKGKSAEALKSAVQPGWILVVGSESSSSISKKFNKKVGDVADEVELSESMNYQGLSYSSQGLNSLLEELLDGFVPEDFELSDEGRDIKAEVLGNTDKTILNTNKADLQVTIKANIIPIIDSERIKTSLLGTKVSEAERLLNEVKNVKNYGINIDPNIPFFRRIPKNPENVSLNVNLE</sequence>
<name>A0A7C4XSV9_UNCKA</name>
<comment type="caution">
    <text evidence="2">The sequence shown here is derived from an EMBL/GenBank/DDBJ whole genome shotgun (WGS) entry which is preliminary data.</text>
</comment>
<gene>
    <name evidence="2" type="ORF">ENR63_00855</name>
</gene>
<dbReference type="AlphaFoldDB" id="A0A7C4XSV9"/>
<accession>A0A7C4XSV9</accession>
<keyword evidence="1" id="KW-0812">Transmembrane</keyword>
<keyword evidence="1" id="KW-0472">Membrane</keyword>
<evidence type="ECO:0008006" key="3">
    <source>
        <dbReference type="Google" id="ProtNLM"/>
    </source>
</evidence>
<evidence type="ECO:0000313" key="2">
    <source>
        <dbReference type="EMBL" id="HGW29458.1"/>
    </source>
</evidence>
<organism evidence="2">
    <name type="scientific">candidate division WWE3 bacterium</name>
    <dbReference type="NCBI Taxonomy" id="2053526"/>
    <lineage>
        <taxon>Bacteria</taxon>
        <taxon>Katanobacteria</taxon>
    </lineage>
</organism>
<keyword evidence="1" id="KW-1133">Transmembrane helix</keyword>
<reference evidence="2" key="1">
    <citation type="journal article" date="2020" name="mSystems">
        <title>Genome- and Community-Level Interaction Insights into Carbon Utilization and Element Cycling Functions of Hydrothermarchaeota in Hydrothermal Sediment.</title>
        <authorList>
            <person name="Zhou Z."/>
            <person name="Liu Y."/>
            <person name="Xu W."/>
            <person name="Pan J."/>
            <person name="Luo Z.H."/>
            <person name="Li M."/>
        </authorList>
    </citation>
    <scope>NUCLEOTIDE SEQUENCE [LARGE SCALE GENOMIC DNA]</scope>
    <source>
        <strain evidence="2">SpSt-417</strain>
    </source>
</reference>
<proteinExistence type="predicted"/>
<protein>
    <recommendedName>
        <fullName evidence="3">Baseplate protein J-like domain-containing protein</fullName>
    </recommendedName>
</protein>
<feature type="transmembrane region" description="Helical" evidence="1">
    <location>
        <begin position="144"/>
        <end position="166"/>
    </location>
</feature>
<dbReference type="EMBL" id="DSRT01000046">
    <property type="protein sequence ID" value="HGW29458.1"/>
    <property type="molecule type" value="Genomic_DNA"/>
</dbReference>